<dbReference type="Proteomes" id="UP000887580">
    <property type="component" value="Unplaced"/>
</dbReference>
<proteinExistence type="predicted"/>
<dbReference type="WBParaSite" id="PS1159_v2.g13254.t1">
    <property type="protein sequence ID" value="PS1159_v2.g13254.t1"/>
    <property type="gene ID" value="PS1159_v2.g13254"/>
</dbReference>
<name>A0AC35F2R9_9BILA</name>
<reference evidence="2" key="1">
    <citation type="submission" date="2022-11" db="UniProtKB">
        <authorList>
            <consortium name="WormBaseParasite"/>
        </authorList>
    </citation>
    <scope>IDENTIFICATION</scope>
</reference>
<evidence type="ECO:0000313" key="1">
    <source>
        <dbReference type="Proteomes" id="UP000887580"/>
    </source>
</evidence>
<accession>A0AC35F2R9</accession>
<evidence type="ECO:0000313" key="2">
    <source>
        <dbReference type="WBParaSite" id="PS1159_v2.g13254.t1"/>
    </source>
</evidence>
<organism evidence="1 2">
    <name type="scientific">Panagrolaimus sp. PS1159</name>
    <dbReference type="NCBI Taxonomy" id="55785"/>
    <lineage>
        <taxon>Eukaryota</taxon>
        <taxon>Metazoa</taxon>
        <taxon>Ecdysozoa</taxon>
        <taxon>Nematoda</taxon>
        <taxon>Chromadorea</taxon>
        <taxon>Rhabditida</taxon>
        <taxon>Tylenchina</taxon>
        <taxon>Panagrolaimomorpha</taxon>
        <taxon>Panagrolaimoidea</taxon>
        <taxon>Panagrolaimidae</taxon>
        <taxon>Panagrolaimus</taxon>
    </lineage>
</organism>
<sequence length="180" mass="20519">MSVKSILEIEFASEVTIDDSSESEIENVETPPSQNRKKFIQHVFSIAALIIFVCLFIGAILLKFYFTEIQSLYPWNDLIFVATQSVWAWFFILFCLCKVFHQKTPLNWILFSIFTVISALFVSSHISFFEFPLIIIASVSTAMASILLIIYGIYTKIDYTAFDGLIGDFSIASYGCVRAW</sequence>
<protein>
    <submittedName>
        <fullName evidence="2">Uncharacterized protein</fullName>
    </submittedName>
</protein>